<name>A0A972K115_9BACL</name>
<proteinExistence type="predicted"/>
<evidence type="ECO:0000313" key="5">
    <source>
        <dbReference type="EMBL" id="NOU95241.1"/>
    </source>
</evidence>
<dbReference type="Proteomes" id="UP000641588">
    <property type="component" value="Unassembled WGS sequence"/>
</dbReference>
<accession>A0A972K115</accession>
<dbReference type="InterPro" id="IPR035437">
    <property type="entry name" value="SNase_OB-fold_sf"/>
</dbReference>
<reference evidence="5" key="1">
    <citation type="submission" date="2019-10" db="EMBL/GenBank/DDBJ databases">
        <title>Description of Paenibacillus glebae sp. nov.</title>
        <authorList>
            <person name="Carlier A."/>
            <person name="Qi S."/>
        </authorList>
    </citation>
    <scope>NUCLEOTIDE SEQUENCE</scope>
    <source>
        <strain evidence="5">LMG 31456</strain>
    </source>
</reference>
<protein>
    <submittedName>
        <fullName evidence="5">Thermonuclease</fullName>
    </submittedName>
</protein>
<dbReference type="GO" id="GO:0004519">
    <property type="term" value="F:endonuclease activity"/>
    <property type="evidence" value="ECO:0007669"/>
    <property type="project" value="UniProtKB-KW"/>
</dbReference>
<dbReference type="PANTHER" id="PTHR12302">
    <property type="entry name" value="EBNA2 BINDING PROTEIN P100"/>
    <property type="match status" value="1"/>
</dbReference>
<comment type="caution">
    <text evidence="5">The sequence shown here is derived from an EMBL/GenBank/DDBJ whole genome shotgun (WGS) entry which is preliminary data.</text>
</comment>
<dbReference type="Gene3D" id="2.40.50.90">
    <property type="match status" value="1"/>
</dbReference>
<dbReference type="GO" id="GO:0016787">
    <property type="term" value="F:hydrolase activity"/>
    <property type="evidence" value="ECO:0007669"/>
    <property type="project" value="UniProtKB-KW"/>
</dbReference>
<keyword evidence="3" id="KW-0378">Hydrolase</keyword>
<evidence type="ECO:0000256" key="1">
    <source>
        <dbReference type="ARBA" id="ARBA00022722"/>
    </source>
</evidence>
<dbReference type="CDD" id="cd00175">
    <property type="entry name" value="SNc"/>
    <property type="match status" value="1"/>
</dbReference>
<dbReference type="PANTHER" id="PTHR12302:SF3">
    <property type="entry name" value="SERINE_THREONINE-PROTEIN KINASE 31"/>
    <property type="match status" value="1"/>
</dbReference>
<evidence type="ECO:0000256" key="3">
    <source>
        <dbReference type="ARBA" id="ARBA00022801"/>
    </source>
</evidence>
<evidence type="ECO:0000259" key="4">
    <source>
        <dbReference type="PROSITE" id="PS50830"/>
    </source>
</evidence>
<sequence length="156" mass="18277">MILSGCQSKSASTHNGRESVKVERVVDGDTFEIKLDGKKEKVRLIGVDTPETKKPNTPVMFYGKEASDFTKKRLENKTVELEWDVERKDRYDRLLAYVWIDDELYNRTLISEGYARIATFPPNVKYVDLFKKDQEEARKKQKGLWKDYDSAFEKKK</sequence>
<dbReference type="InterPro" id="IPR016071">
    <property type="entry name" value="Staphylococal_nuclease_OB-fold"/>
</dbReference>
<dbReference type="Pfam" id="PF00565">
    <property type="entry name" value="SNase"/>
    <property type="match status" value="1"/>
</dbReference>
<dbReference type="SUPFAM" id="SSF50199">
    <property type="entry name" value="Staphylococcal nuclease"/>
    <property type="match status" value="1"/>
</dbReference>
<keyword evidence="6" id="KW-1185">Reference proteome</keyword>
<dbReference type="SMART" id="SM00318">
    <property type="entry name" value="SNc"/>
    <property type="match status" value="1"/>
</dbReference>
<keyword evidence="1" id="KW-0540">Nuclease</keyword>
<dbReference type="AlphaFoldDB" id="A0A972K115"/>
<evidence type="ECO:0000256" key="2">
    <source>
        <dbReference type="ARBA" id="ARBA00022759"/>
    </source>
</evidence>
<gene>
    <name evidence="5" type="ORF">GC093_18720</name>
</gene>
<dbReference type="PROSITE" id="PS50830">
    <property type="entry name" value="TNASE_3"/>
    <property type="match status" value="1"/>
</dbReference>
<evidence type="ECO:0000313" key="6">
    <source>
        <dbReference type="Proteomes" id="UP000641588"/>
    </source>
</evidence>
<dbReference type="EMBL" id="WHOD01000070">
    <property type="protein sequence ID" value="NOU95241.1"/>
    <property type="molecule type" value="Genomic_DNA"/>
</dbReference>
<keyword evidence="2" id="KW-0255">Endonuclease</keyword>
<feature type="domain" description="TNase-like" evidence="4">
    <location>
        <begin position="16"/>
        <end position="147"/>
    </location>
</feature>
<organism evidence="5 6">
    <name type="scientific">Paenibacillus foliorum</name>
    <dbReference type="NCBI Taxonomy" id="2654974"/>
    <lineage>
        <taxon>Bacteria</taxon>
        <taxon>Bacillati</taxon>
        <taxon>Bacillota</taxon>
        <taxon>Bacilli</taxon>
        <taxon>Bacillales</taxon>
        <taxon>Paenibacillaceae</taxon>
        <taxon>Paenibacillus</taxon>
    </lineage>
</organism>